<evidence type="ECO:0000313" key="4">
    <source>
        <dbReference type="Proteomes" id="UP000249340"/>
    </source>
</evidence>
<evidence type="ECO:0000256" key="1">
    <source>
        <dbReference type="SAM" id="MobiDB-lite"/>
    </source>
</evidence>
<reference evidence="4" key="1">
    <citation type="submission" date="2018-07" db="EMBL/GenBank/DDBJ databases">
        <title>Streptacidiphilus bronchialis DSM 106435 chromosome.</title>
        <authorList>
            <person name="Batra D."/>
            <person name="Gulvik C.A."/>
        </authorList>
    </citation>
    <scope>NUCLEOTIDE SEQUENCE [LARGE SCALE GENOMIC DNA]</scope>
    <source>
        <strain evidence="4">DSM 106435</strain>
    </source>
</reference>
<feature type="region of interest" description="Disordered" evidence="1">
    <location>
        <begin position="1"/>
        <end position="21"/>
    </location>
</feature>
<gene>
    <name evidence="3" type="ORF">C7M71_012555</name>
</gene>
<evidence type="ECO:0000259" key="2">
    <source>
        <dbReference type="PROSITE" id="PS51186"/>
    </source>
</evidence>
<accession>A0A345T5V7</accession>
<protein>
    <submittedName>
        <fullName evidence="3">N-acetyltransferase</fullName>
    </submittedName>
</protein>
<dbReference type="OrthoDB" id="7011037at2"/>
<organism evidence="3 4">
    <name type="scientific">Peterkaempfera bronchialis</name>
    <dbReference type="NCBI Taxonomy" id="2126346"/>
    <lineage>
        <taxon>Bacteria</taxon>
        <taxon>Bacillati</taxon>
        <taxon>Actinomycetota</taxon>
        <taxon>Actinomycetes</taxon>
        <taxon>Kitasatosporales</taxon>
        <taxon>Streptomycetaceae</taxon>
        <taxon>Peterkaempfera</taxon>
    </lineage>
</organism>
<dbReference type="Pfam" id="PF00583">
    <property type="entry name" value="Acetyltransf_1"/>
    <property type="match status" value="1"/>
</dbReference>
<feature type="domain" description="N-acetyltransferase" evidence="2">
    <location>
        <begin position="1"/>
        <end position="151"/>
    </location>
</feature>
<dbReference type="AlphaFoldDB" id="A0A345T5V7"/>
<dbReference type="Proteomes" id="UP000249340">
    <property type="component" value="Chromosome"/>
</dbReference>
<dbReference type="InterPro" id="IPR000182">
    <property type="entry name" value="GNAT_dom"/>
</dbReference>
<dbReference type="SUPFAM" id="SSF55729">
    <property type="entry name" value="Acyl-CoA N-acyltransferases (Nat)"/>
    <property type="match status" value="1"/>
</dbReference>
<dbReference type="PROSITE" id="PS51186">
    <property type="entry name" value="GNAT"/>
    <property type="match status" value="1"/>
</dbReference>
<sequence length="153" mass="16845">MAWLASRGRTGQWGSDPWSTRPAAADRIQGYARDHLVRIAEVDGRPAGVCVLAEEPPEYAPPVGERELYVRLLVTDRALSGSGVGAALIEDARAETRRRGITLLRVDCYGGDDRKLVRQYEALGFTATDPFTVAMPDREPWPGQILEQRLSPA</sequence>
<dbReference type="Gene3D" id="3.40.630.30">
    <property type="match status" value="1"/>
</dbReference>
<keyword evidence="4" id="KW-1185">Reference proteome</keyword>
<dbReference type="KEGG" id="stri:C7M71_012555"/>
<dbReference type="CDD" id="cd04301">
    <property type="entry name" value="NAT_SF"/>
    <property type="match status" value="1"/>
</dbReference>
<dbReference type="GO" id="GO:0016747">
    <property type="term" value="F:acyltransferase activity, transferring groups other than amino-acyl groups"/>
    <property type="evidence" value="ECO:0007669"/>
    <property type="project" value="InterPro"/>
</dbReference>
<keyword evidence="3" id="KW-0808">Transferase</keyword>
<proteinExistence type="predicted"/>
<dbReference type="EMBL" id="CP031264">
    <property type="protein sequence ID" value="AXI81362.1"/>
    <property type="molecule type" value="Genomic_DNA"/>
</dbReference>
<dbReference type="InterPro" id="IPR016181">
    <property type="entry name" value="Acyl_CoA_acyltransferase"/>
</dbReference>
<name>A0A345T5V7_9ACTN</name>
<evidence type="ECO:0000313" key="3">
    <source>
        <dbReference type="EMBL" id="AXI81362.1"/>
    </source>
</evidence>